<proteinExistence type="predicted"/>
<dbReference type="EMBL" id="SRLO01000361">
    <property type="protein sequence ID" value="TNN59199.1"/>
    <property type="molecule type" value="Genomic_DNA"/>
</dbReference>
<dbReference type="Proteomes" id="UP000314294">
    <property type="component" value="Unassembled WGS sequence"/>
</dbReference>
<feature type="compositionally biased region" description="Basic residues" evidence="1">
    <location>
        <begin position="15"/>
        <end position="30"/>
    </location>
</feature>
<accession>A0A4Z2H0B3</accession>
<sequence length="106" mass="11931">MCETSGGNRSELQTKQHRLTSHHLQLRNARHAASTSFRPRYGGRTDEDRTRGGKEGKERKRRPSSRVQSWSPDETSAARIGITLAARPAAPRVGTRDIGKRSEYFV</sequence>
<evidence type="ECO:0000256" key="1">
    <source>
        <dbReference type="SAM" id="MobiDB-lite"/>
    </source>
</evidence>
<reference evidence="2 3" key="1">
    <citation type="submission" date="2019-03" db="EMBL/GenBank/DDBJ databases">
        <title>First draft genome of Liparis tanakae, snailfish: a comprehensive survey of snailfish specific genes.</title>
        <authorList>
            <person name="Kim W."/>
            <person name="Song I."/>
            <person name="Jeong J.-H."/>
            <person name="Kim D."/>
            <person name="Kim S."/>
            <person name="Ryu S."/>
            <person name="Song J.Y."/>
            <person name="Lee S.K."/>
        </authorList>
    </citation>
    <scope>NUCLEOTIDE SEQUENCE [LARGE SCALE GENOMIC DNA]</scope>
    <source>
        <tissue evidence="2">Muscle</tissue>
    </source>
</reference>
<dbReference type="AlphaFoldDB" id="A0A4Z2H0B3"/>
<evidence type="ECO:0000313" key="2">
    <source>
        <dbReference type="EMBL" id="TNN59199.1"/>
    </source>
</evidence>
<feature type="compositionally biased region" description="Basic and acidic residues" evidence="1">
    <location>
        <begin position="43"/>
        <end position="58"/>
    </location>
</feature>
<keyword evidence="3" id="KW-1185">Reference proteome</keyword>
<organism evidence="2 3">
    <name type="scientific">Liparis tanakae</name>
    <name type="common">Tanaka's snailfish</name>
    <dbReference type="NCBI Taxonomy" id="230148"/>
    <lineage>
        <taxon>Eukaryota</taxon>
        <taxon>Metazoa</taxon>
        <taxon>Chordata</taxon>
        <taxon>Craniata</taxon>
        <taxon>Vertebrata</taxon>
        <taxon>Euteleostomi</taxon>
        <taxon>Actinopterygii</taxon>
        <taxon>Neopterygii</taxon>
        <taxon>Teleostei</taxon>
        <taxon>Neoteleostei</taxon>
        <taxon>Acanthomorphata</taxon>
        <taxon>Eupercaria</taxon>
        <taxon>Perciformes</taxon>
        <taxon>Cottioidei</taxon>
        <taxon>Cottales</taxon>
        <taxon>Liparidae</taxon>
        <taxon>Liparis</taxon>
    </lineage>
</organism>
<comment type="caution">
    <text evidence="2">The sequence shown here is derived from an EMBL/GenBank/DDBJ whole genome shotgun (WGS) entry which is preliminary data.</text>
</comment>
<gene>
    <name evidence="2" type="ORF">EYF80_030572</name>
</gene>
<protein>
    <submittedName>
        <fullName evidence="2">Uncharacterized protein</fullName>
    </submittedName>
</protein>
<feature type="region of interest" description="Disordered" evidence="1">
    <location>
        <begin position="1"/>
        <end position="77"/>
    </location>
</feature>
<name>A0A4Z2H0B3_9TELE</name>
<feature type="compositionally biased region" description="Polar residues" evidence="1">
    <location>
        <begin position="65"/>
        <end position="74"/>
    </location>
</feature>
<evidence type="ECO:0000313" key="3">
    <source>
        <dbReference type="Proteomes" id="UP000314294"/>
    </source>
</evidence>
<feature type="compositionally biased region" description="Polar residues" evidence="1">
    <location>
        <begin position="1"/>
        <end position="13"/>
    </location>
</feature>